<dbReference type="EMBL" id="RWGY01000004">
    <property type="protein sequence ID" value="TVU45666.1"/>
    <property type="molecule type" value="Genomic_DNA"/>
</dbReference>
<feature type="domain" description="F-box" evidence="1">
    <location>
        <begin position="1"/>
        <end position="45"/>
    </location>
</feature>
<dbReference type="OrthoDB" id="10503649at2759"/>
<dbReference type="InterPro" id="IPR001810">
    <property type="entry name" value="F-box_dom"/>
</dbReference>
<dbReference type="Proteomes" id="UP000324897">
    <property type="component" value="Chromosome 5"/>
</dbReference>
<evidence type="ECO:0000259" key="1">
    <source>
        <dbReference type="PROSITE" id="PS50181"/>
    </source>
</evidence>
<sequence>MMDRLPADVLASILSRLAPRSLATSRAVCRWWRAAVDARGLLRTDHLPLRLGGIFVNLLGPAPSEFFARPSSSPTTRPEISGNLERYVTPLSSHTIMDWAPSVAGSCNGLLLVNKRVVNPATRQWARLPAYPALPDGLHGSADDCQECLVFDPAVSVSPHYYEVLLRLLLMRAHGTYVIIILENQRKGNVYFALVLDSYKLKVWFLDESAGTIQWVLKHDANLKPVVAHFYRPARSDDPTGNFWTVQDQDSDGDDDTERATVDENLGWDSDDDSIHDIQDNGENLEFGYYIATIFGFHPFREVIFLRLGNDRIIAYHLNSSTFKVQDMGECEVESLGKTISEAFVYTPCWIRELFDGNV</sequence>
<protein>
    <recommendedName>
        <fullName evidence="1">F-box domain-containing protein</fullName>
    </recommendedName>
</protein>
<accession>A0A5J9WCG6</accession>
<evidence type="ECO:0000313" key="3">
    <source>
        <dbReference type="Proteomes" id="UP000324897"/>
    </source>
</evidence>
<dbReference type="PANTHER" id="PTHR34591:SF58">
    <property type="entry name" value="F-BOX DOMAIN-CONTAINING PROTEIN"/>
    <property type="match status" value="1"/>
</dbReference>
<reference evidence="2 3" key="1">
    <citation type="journal article" date="2019" name="Sci. Rep.">
        <title>A high-quality genome of Eragrostis curvula grass provides insights into Poaceae evolution and supports new strategies to enhance forage quality.</title>
        <authorList>
            <person name="Carballo J."/>
            <person name="Santos B.A.C.M."/>
            <person name="Zappacosta D."/>
            <person name="Garbus I."/>
            <person name="Selva J.P."/>
            <person name="Gallo C.A."/>
            <person name="Diaz A."/>
            <person name="Albertini E."/>
            <person name="Caccamo M."/>
            <person name="Echenique V."/>
        </authorList>
    </citation>
    <scope>NUCLEOTIDE SEQUENCE [LARGE SCALE GENOMIC DNA]</scope>
    <source>
        <strain evidence="3">cv. Victoria</strain>
        <tissue evidence="2">Leaf</tissue>
    </source>
</reference>
<dbReference type="SMART" id="SM00256">
    <property type="entry name" value="FBOX"/>
    <property type="match status" value="1"/>
</dbReference>
<gene>
    <name evidence="2" type="ORF">EJB05_05159</name>
</gene>
<organism evidence="2 3">
    <name type="scientific">Eragrostis curvula</name>
    <name type="common">weeping love grass</name>
    <dbReference type="NCBI Taxonomy" id="38414"/>
    <lineage>
        <taxon>Eukaryota</taxon>
        <taxon>Viridiplantae</taxon>
        <taxon>Streptophyta</taxon>
        <taxon>Embryophyta</taxon>
        <taxon>Tracheophyta</taxon>
        <taxon>Spermatophyta</taxon>
        <taxon>Magnoliopsida</taxon>
        <taxon>Liliopsida</taxon>
        <taxon>Poales</taxon>
        <taxon>Poaceae</taxon>
        <taxon>PACMAD clade</taxon>
        <taxon>Chloridoideae</taxon>
        <taxon>Eragrostideae</taxon>
        <taxon>Eragrostidinae</taxon>
        <taxon>Eragrostis</taxon>
    </lineage>
</organism>
<dbReference type="Gene3D" id="1.20.1280.50">
    <property type="match status" value="1"/>
</dbReference>
<evidence type="ECO:0000313" key="2">
    <source>
        <dbReference type="EMBL" id="TVU45666.1"/>
    </source>
</evidence>
<keyword evidence="3" id="KW-1185">Reference proteome</keyword>
<dbReference type="Pfam" id="PF12937">
    <property type="entry name" value="F-box-like"/>
    <property type="match status" value="1"/>
</dbReference>
<dbReference type="CDD" id="cd09917">
    <property type="entry name" value="F-box_SF"/>
    <property type="match status" value="1"/>
</dbReference>
<dbReference type="SUPFAM" id="SSF81383">
    <property type="entry name" value="F-box domain"/>
    <property type="match status" value="1"/>
</dbReference>
<dbReference type="AlphaFoldDB" id="A0A5J9WCG6"/>
<dbReference type="PROSITE" id="PS50181">
    <property type="entry name" value="FBOX"/>
    <property type="match status" value="1"/>
</dbReference>
<proteinExistence type="predicted"/>
<dbReference type="PANTHER" id="PTHR34591">
    <property type="entry name" value="OS03G0653100 PROTEIN-RELATED"/>
    <property type="match status" value="1"/>
</dbReference>
<comment type="caution">
    <text evidence="2">The sequence shown here is derived from an EMBL/GenBank/DDBJ whole genome shotgun (WGS) entry which is preliminary data.</text>
</comment>
<dbReference type="InterPro" id="IPR036047">
    <property type="entry name" value="F-box-like_dom_sf"/>
</dbReference>
<dbReference type="Gramene" id="TVU45666">
    <property type="protein sequence ID" value="TVU45666"/>
    <property type="gene ID" value="EJB05_05159"/>
</dbReference>
<feature type="non-terminal residue" evidence="2">
    <location>
        <position position="1"/>
    </location>
</feature>
<name>A0A5J9WCG6_9POAL</name>